<dbReference type="SUPFAM" id="SSF51735">
    <property type="entry name" value="NAD(P)-binding Rossmann-fold domains"/>
    <property type="match status" value="1"/>
</dbReference>
<dbReference type="SUPFAM" id="SSF48576">
    <property type="entry name" value="Terpenoid synthases"/>
    <property type="match status" value="1"/>
</dbReference>
<dbReference type="PANTHER" id="PTHR24320:SF236">
    <property type="entry name" value="SHORT-CHAIN DEHYDROGENASE-RELATED"/>
    <property type="match status" value="1"/>
</dbReference>
<keyword evidence="5" id="KW-1185">Reference proteome</keyword>
<dbReference type="Gene3D" id="1.10.600.10">
    <property type="entry name" value="Farnesyl Diphosphate Synthase"/>
    <property type="match status" value="1"/>
</dbReference>
<dbReference type="EMBL" id="ML976978">
    <property type="protein sequence ID" value="KAF1962998.1"/>
    <property type="molecule type" value="Genomic_DNA"/>
</dbReference>
<dbReference type="InterPro" id="IPR008949">
    <property type="entry name" value="Isoprenoid_synthase_dom_sf"/>
</dbReference>
<dbReference type="InterPro" id="IPR002347">
    <property type="entry name" value="SDR_fam"/>
</dbReference>
<dbReference type="GO" id="GO:0016491">
    <property type="term" value="F:oxidoreductase activity"/>
    <property type="evidence" value="ECO:0007669"/>
    <property type="project" value="UniProtKB-KW"/>
</dbReference>
<dbReference type="Proteomes" id="UP000800035">
    <property type="component" value="Unassembled WGS sequence"/>
</dbReference>
<comment type="similarity">
    <text evidence="1">Belongs to the short-chain dehydrogenases/reductases (SDR) family.</text>
</comment>
<protein>
    <submittedName>
        <fullName evidence="4">Terpenoid synthase</fullName>
    </submittedName>
</protein>
<proteinExistence type="inferred from homology"/>
<gene>
    <name evidence="4" type="ORF">CC80DRAFT_588476</name>
</gene>
<evidence type="ECO:0000313" key="5">
    <source>
        <dbReference type="Proteomes" id="UP000800035"/>
    </source>
</evidence>
<dbReference type="Pfam" id="PF00106">
    <property type="entry name" value="adh_short"/>
    <property type="match status" value="1"/>
</dbReference>
<evidence type="ECO:0000256" key="2">
    <source>
        <dbReference type="ARBA" id="ARBA00022857"/>
    </source>
</evidence>
<evidence type="ECO:0000256" key="3">
    <source>
        <dbReference type="ARBA" id="ARBA00023002"/>
    </source>
</evidence>
<accession>A0A6A5UE16</accession>
<reference evidence="4" key="1">
    <citation type="journal article" date="2020" name="Stud. Mycol.">
        <title>101 Dothideomycetes genomes: a test case for predicting lifestyles and emergence of pathogens.</title>
        <authorList>
            <person name="Haridas S."/>
            <person name="Albert R."/>
            <person name="Binder M."/>
            <person name="Bloem J."/>
            <person name="Labutti K."/>
            <person name="Salamov A."/>
            <person name="Andreopoulos B."/>
            <person name="Baker S."/>
            <person name="Barry K."/>
            <person name="Bills G."/>
            <person name="Bluhm B."/>
            <person name="Cannon C."/>
            <person name="Castanera R."/>
            <person name="Culley D."/>
            <person name="Daum C."/>
            <person name="Ezra D."/>
            <person name="Gonzalez J."/>
            <person name="Henrissat B."/>
            <person name="Kuo A."/>
            <person name="Liang C."/>
            <person name="Lipzen A."/>
            <person name="Lutzoni F."/>
            <person name="Magnuson J."/>
            <person name="Mondo S."/>
            <person name="Nolan M."/>
            <person name="Ohm R."/>
            <person name="Pangilinan J."/>
            <person name="Park H.-J."/>
            <person name="Ramirez L."/>
            <person name="Alfaro M."/>
            <person name="Sun H."/>
            <person name="Tritt A."/>
            <person name="Yoshinaga Y."/>
            <person name="Zwiers L.-H."/>
            <person name="Turgeon B."/>
            <person name="Goodwin S."/>
            <person name="Spatafora J."/>
            <person name="Crous P."/>
            <person name="Grigoriev I."/>
        </authorList>
    </citation>
    <scope>NUCLEOTIDE SEQUENCE</scope>
    <source>
        <strain evidence="4">CBS 675.92</strain>
    </source>
</reference>
<sequence>MDFKHSKKVPLNSYETHGLACGILLRMHKDPWKETRGALRAQKDWSEKVRPVVDYKGGLGDPYSFIRLTVPECLPERLEIISYANEYAFLYDDEMEKLGVQTGYEDYEMLDAFGDRALSSKVDPNTRPEKRIQAQILSEMTAIDPERAVTTMKAWARFVQLASQTPSRPFETLNEYLPSRIIDAGELFWFGTLTFAMGLTIPDEEMDLCMKLAQPGYAAISLANDLYSWEKERDAAEKQGVGYVFNAVWVLMQERSTNEDEALILCAEETKRYISEFQRIVRDTKNDLSLSRDLRAYIEAVNYSYVGNLVWSIYCPRLRSQGKVSIVTGRSSGVGYELVKNCIGNVYVAGRSEEKAWAAIRKIQSAVNKDGNLNSLFLELDDLSSIKASVDGFKRKESKLHVLWHNAGVSQPLLGSVSK</sequence>
<keyword evidence="3" id="KW-0560">Oxidoreductase</keyword>
<dbReference type="OrthoDB" id="6921389at2759"/>
<dbReference type="Pfam" id="PF19086">
    <property type="entry name" value="Terpene_syn_C_2"/>
    <property type="match status" value="1"/>
</dbReference>
<organism evidence="4 5">
    <name type="scientific">Byssothecium circinans</name>
    <dbReference type="NCBI Taxonomy" id="147558"/>
    <lineage>
        <taxon>Eukaryota</taxon>
        <taxon>Fungi</taxon>
        <taxon>Dikarya</taxon>
        <taxon>Ascomycota</taxon>
        <taxon>Pezizomycotina</taxon>
        <taxon>Dothideomycetes</taxon>
        <taxon>Pleosporomycetidae</taxon>
        <taxon>Pleosporales</taxon>
        <taxon>Massarineae</taxon>
        <taxon>Massarinaceae</taxon>
        <taxon>Byssothecium</taxon>
    </lineage>
</organism>
<dbReference type="PANTHER" id="PTHR24320">
    <property type="entry name" value="RETINOL DEHYDROGENASE"/>
    <property type="match status" value="1"/>
</dbReference>
<keyword evidence="2" id="KW-0521">NADP</keyword>
<dbReference type="InterPro" id="IPR036291">
    <property type="entry name" value="NAD(P)-bd_dom_sf"/>
</dbReference>
<name>A0A6A5UE16_9PLEO</name>
<evidence type="ECO:0000256" key="1">
    <source>
        <dbReference type="ARBA" id="ARBA00006484"/>
    </source>
</evidence>
<evidence type="ECO:0000313" key="4">
    <source>
        <dbReference type="EMBL" id="KAF1962998.1"/>
    </source>
</evidence>
<dbReference type="AlphaFoldDB" id="A0A6A5UE16"/>
<dbReference type="Gene3D" id="3.40.50.720">
    <property type="entry name" value="NAD(P)-binding Rossmann-like Domain"/>
    <property type="match status" value="1"/>
</dbReference>